<accession>A0ABW3V903</accession>
<proteinExistence type="predicted"/>
<dbReference type="SMART" id="SM00347">
    <property type="entry name" value="HTH_MARR"/>
    <property type="match status" value="1"/>
</dbReference>
<dbReference type="Pfam" id="PF12802">
    <property type="entry name" value="MarR_2"/>
    <property type="match status" value="1"/>
</dbReference>
<gene>
    <name evidence="2" type="ORF">ACFQ34_00720</name>
</gene>
<dbReference type="InterPro" id="IPR039422">
    <property type="entry name" value="MarR/SlyA-like"/>
</dbReference>
<feature type="domain" description="HTH marR-type" evidence="1">
    <location>
        <begin position="14"/>
        <end position="150"/>
    </location>
</feature>
<sequence length="162" mass="17871">MSAAATPQWLDDDEMRFWRSFILTATLLESRLNRELVEGHGISHSDYSILVVLSEAPDHQMRMSALADFIASSKSRLSHQVARMEKAGLVERQECDSDGRGVLAVMLPKGRELLERAAPTHVAGVRDHVISRLSADEQRSFADALERVLQGLSGSDEVAEAS</sequence>
<dbReference type="InterPro" id="IPR036390">
    <property type="entry name" value="WH_DNA-bd_sf"/>
</dbReference>
<dbReference type="SUPFAM" id="SSF46785">
    <property type="entry name" value="Winged helix' DNA-binding domain"/>
    <property type="match status" value="1"/>
</dbReference>
<organism evidence="2 3">
    <name type="scientific">Pseudonocardia benzenivorans</name>
    <dbReference type="NCBI Taxonomy" id="228005"/>
    <lineage>
        <taxon>Bacteria</taxon>
        <taxon>Bacillati</taxon>
        <taxon>Actinomycetota</taxon>
        <taxon>Actinomycetes</taxon>
        <taxon>Pseudonocardiales</taxon>
        <taxon>Pseudonocardiaceae</taxon>
        <taxon>Pseudonocardia</taxon>
    </lineage>
</organism>
<dbReference type="RefSeq" id="WP_013672429.1">
    <property type="nucleotide sequence ID" value="NZ_BAABKS010000080.1"/>
</dbReference>
<protein>
    <submittedName>
        <fullName evidence="2">MarR family winged helix-turn-helix transcriptional regulator</fullName>
    </submittedName>
</protein>
<dbReference type="PROSITE" id="PS50995">
    <property type="entry name" value="HTH_MARR_2"/>
    <property type="match status" value="1"/>
</dbReference>
<dbReference type="Proteomes" id="UP001597182">
    <property type="component" value="Unassembled WGS sequence"/>
</dbReference>
<dbReference type="InterPro" id="IPR036388">
    <property type="entry name" value="WH-like_DNA-bd_sf"/>
</dbReference>
<reference evidence="3" key="1">
    <citation type="journal article" date="2019" name="Int. J. Syst. Evol. Microbiol.">
        <title>The Global Catalogue of Microorganisms (GCM) 10K type strain sequencing project: providing services to taxonomists for standard genome sequencing and annotation.</title>
        <authorList>
            <consortium name="The Broad Institute Genomics Platform"/>
            <consortium name="The Broad Institute Genome Sequencing Center for Infectious Disease"/>
            <person name="Wu L."/>
            <person name="Ma J."/>
        </authorList>
    </citation>
    <scope>NUCLEOTIDE SEQUENCE [LARGE SCALE GENOMIC DNA]</scope>
    <source>
        <strain evidence="3">CCUG 49018</strain>
    </source>
</reference>
<evidence type="ECO:0000259" key="1">
    <source>
        <dbReference type="PROSITE" id="PS50995"/>
    </source>
</evidence>
<dbReference type="InterPro" id="IPR000835">
    <property type="entry name" value="HTH_MarR-typ"/>
</dbReference>
<dbReference type="PANTHER" id="PTHR33164">
    <property type="entry name" value="TRANSCRIPTIONAL REGULATOR, MARR FAMILY"/>
    <property type="match status" value="1"/>
</dbReference>
<keyword evidence="3" id="KW-1185">Reference proteome</keyword>
<evidence type="ECO:0000313" key="2">
    <source>
        <dbReference type="EMBL" id="MFD1231796.1"/>
    </source>
</evidence>
<name>A0ABW3V903_9PSEU</name>
<comment type="caution">
    <text evidence="2">The sequence shown here is derived from an EMBL/GenBank/DDBJ whole genome shotgun (WGS) entry which is preliminary data.</text>
</comment>
<dbReference type="EMBL" id="JBHTMB010000006">
    <property type="protein sequence ID" value="MFD1231796.1"/>
    <property type="molecule type" value="Genomic_DNA"/>
</dbReference>
<evidence type="ECO:0000313" key="3">
    <source>
        <dbReference type="Proteomes" id="UP001597182"/>
    </source>
</evidence>
<dbReference type="Gene3D" id="1.10.10.10">
    <property type="entry name" value="Winged helix-like DNA-binding domain superfamily/Winged helix DNA-binding domain"/>
    <property type="match status" value="1"/>
</dbReference>
<dbReference type="PANTHER" id="PTHR33164:SF99">
    <property type="entry name" value="MARR FAMILY REGULATORY PROTEIN"/>
    <property type="match status" value="1"/>
</dbReference>